<keyword evidence="5 12" id="KW-1003">Cell membrane</keyword>
<dbReference type="InterPro" id="IPR047590">
    <property type="entry name" value="FtsX_proteobact-type"/>
</dbReference>
<comment type="subunit">
    <text evidence="3">Forms a membrane-associated complex with FtsE.</text>
</comment>
<reference evidence="16" key="1">
    <citation type="submission" date="2006-05" db="EMBL/GenBank/DDBJ databases">
        <title>Annotation of the draft genome assembly of Desulfuromonas acetoxidans DSM 684.</title>
        <authorList>
            <consortium name="US DOE Joint Genome Institute (JGI-ORNL)"/>
            <person name="Larimer F."/>
            <person name="Land M."/>
            <person name="Hauser L."/>
        </authorList>
    </citation>
    <scope>NUCLEOTIDE SEQUENCE [LARGE SCALE GENOMIC DNA]</scope>
    <source>
        <strain evidence="16">DSM 684</strain>
    </source>
</reference>
<evidence type="ECO:0000313" key="16">
    <source>
        <dbReference type="EMBL" id="EAT16779.1"/>
    </source>
</evidence>
<evidence type="ECO:0000256" key="12">
    <source>
        <dbReference type="PIRNR" id="PIRNR003097"/>
    </source>
</evidence>
<feature type="domain" description="FtsX extracellular" evidence="15">
    <location>
        <begin position="57"/>
        <end position="135"/>
    </location>
</feature>
<dbReference type="PANTHER" id="PTHR47755">
    <property type="entry name" value="CELL DIVISION PROTEIN FTSX"/>
    <property type="match status" value="1"/>
</dbReference>
<sequence length="297" mass="33461">MERLRYFIQRTIFSMKQSPLLCSATIGTVAIALMLLSFFTLIVLNVQNLTKQWSRDIQVVVYLDQVPSQSALEQWLEEIQTYPEVESVSYVSQHEAFERFRVRLGQNKDLLEGLMPEILPAALEVSLKESARSREGTESLISLLKSNKEFHNFRYGQEWLDRYDAFIFLLQLTGSMAGGFLIFATLFIISNTIKLTIYARRDELEIMGLIGATPFFIKAPFMAEGAFQGTIGAILALGGCHMLYYFFLKKGLAALLTTAAAENIHFLPVTVQVGVIVIGLLLGFIGSLLPLRKFVRI</sequence>
<proteinExistence type="inferred from homology"/>
<evidence type="ECO:0000313" key="17">
    <source>
        <dbReference type="Proteomes" id="UP000005695"/>
    </source>
</evidence>
<evidence type="ECO:0000256" key="11">
    <source>
        <dbReference type="ARBA" id="ARBA00023306"/>
    </source>
</evidence>
<evidence type="ECO:0000259" key="14">
    <source>
        <dbReference type="Pfam" id="PF02687"/>
    </source>
</evidence>
<evidence type="ECO:0000256" key="6">
    <source>
        <dbReference type="ARBA" id="ARBA00022519"/>
    </source>
</evidence>
<keyword evidence="8 13" id="KW-0812">Transmembrane</keyword>
<keyword evidence="17" id="KW-1185">Reference proteome</keyword>
<feature type="transmembrane region" description="Helical" evidence="13">
    <location>
        <begin position="20"/>
        <end position="44"/>
    </location>
</feature>
<keyword evidence="7 12" id="KW-0132">Cell division</keyword>
<dbReference type="InterPro" id="IPR040690">
    <property type="entry name" value="FtsX_ECD"/>
</dbReference>
<dbReference type="OrthoDB" id="9813411at2"/>
<keyword evidence="10 12" id="KW-0472">Membrane</keyword>
<evidence type="ECO:0000256" key="10">
    <source>
        <dbReference type="ARBA" id="ARBA00023136"/>
    </source>
</evidence>
<evidence type="ECO:0000256" key="9">
    <source>
        <dbReference type="ARBA" id="ARBA00022989"/>
    </source>
</evidence>
<name>Q1K2V2_DESA6</name>
<evidence type="ECO:0000259" key="15">
    <source>
        <dbReference type="Pfam" id="PF18075"/>
    </source>
</evidence>
<dbReference type="Proteomes" id="UP000005695">
    <property type="component" value="Unassembled WGS sequence"/>
</dbReference>
<evidence type="ECO:0000256" key="5">
    <source>
        <dbReference type="ARBA" id="ARBA00022475"/>
    </source>
</evidence>
<gene>
    <name evidence="16" type="ORF">Dace_2031</name>
</gene>
<evidence type="ECO:0000256" key="7">
    <source>
        <dbReference type="ARBA" id="ARBA00022618"/>
    </source>
</evidence>
<evidence type="ECO:0000256" key="3">
    <source>
        <dbReference type="ARBA" id="ARBA00011160"/>
    </source>
</evidence>
<dbReference type="AlphaFoldDB" id="Q1K2V2"/>
<dbReference type="RefSeq" id="WP_005998215.1">
    <property type="nucleotide sequence ID" value="NZ_AAEW02000003.1"/>
</dbReference>
<dbReference type="NCBIfam" id="TIGR00439">
    <property type="entry name" value="FtsX_Gneg"/>
    <property type="match status" value="1"/>
</dbReference>
<accession>Q1K2V2</accession>
<feature type="transmembrane region" description="Helical" evidence="13">
    <location>
        <begin position="165"/>
        <end position="189"/>
    </location>
</feature>
<dbReference type="EMBL" id="AAEW02000003">
    <property type="protein sequence ID" value="EAT16779.1"/>
    <property type="molecule type" value="Genomic_DNA"/>
</dbReference>
<feature type="transmembrane region" description="Helical" evidence="13">
    <location>
        <begin position="226"/>
        <end position="247"/>
    </location>
</feature>
<evidence type="ECO:0000256" key="2">
    <source>
        <dbReference type="ARBA" id="ARBA00007379"/>
    </source>
</evidence>
<organism evidence="16 17">
    <name type="scientific">Desulfuromonas acetoxidans (strain DSM 684 / 11070)</name>
    <dbReference type="NCBI Taxonomy" id="281689"/>
    <lineage>
        <taxon>Bacteria</taxon>
        <taxon>Pseudomonadati</taxon>
        <taxon>Thermodesulfobacteriota</taxon>
        <taxon>Desulfuromonadia</taxon>
        <taxon>Desulfuromonadales</taxon>
        <taxon>Desulfuromonadaceae</taxon>
        <taxon>Desulfuromonas</taxon>
    </lineage>
</organism>
<keyword evidence="6" id="KW-0997">Cell inner membrane</keyword>
<comment type="subcellular location">
    <subcellularLocation>
        <location evidence="1">Cell inner membrane</location>
        <topology evidence="1">Multi-pass membrane protein</topology>
    </subcellularLocation>
</comment>
<dbReference type="Pfam" id="PF02687">
    <property type="entry name" value="FtsX"/>
    <property type="match status" value="1"/>
</dbReference>
<feature type="transmembrane region" description="Helical" evidence="13">
    <location>
        <begin position="267"/>
        <end position="291"/>
    </location>
</feature>
<dbReference type="GO" id="GO:0032153">
    <property type="term" value="C:cell division site"/>
    <property type="evidence" value="ECO:0007669"/>
    <property type="project" value="TreeGrafter"/>
</dbReference>
<dbReference type="PANTHER" id="PTHR47755:SF1">
    <property type="entry name" value="CELL DIVISION PROTEIN FTSX"/>
    <property type="match status" value="1"/>
</dbReference>
<evidence type="ECO:0000256" key="4">
    <source>
        <dbReference type="ARBA" id="ARBA00021907"/>
    </source>
</evidence>
<dbReference type="PIRSF" id="PIRSF003097">
    <property type="entry name" value="FtsX"/>
    <property type="match status" value="1"/>
</dbReference>
<keyword evidence="9 13" id="KW-1133">Transmembrane helix</keyword>
<dbReference type="GO" id="GO:0005886">
    <property type="term" value="C:plasma membrane"/>
    <property type="evidence" value="ECO:0007669"/>
    <property type="project" value="UniProtKB-SubCell"/>
</dbReference>
<keyword evidence="11 12" id="KW-0131">Cell cycle</keyword>
<comment type="caution">
    <text evidence="16">The sequence shown here is derived from an EMBL/GenBank/DDBJ whole genome shotgun (WGS) entry which is preliminary data.</text>
</comment>
<dbReference type="Pfam" id="PF18075">
    <property type="entry name" value="FtsX_ECD"/>
    <property type="match status" value="1"/>
</dbReference>
<dbReference type="GO" id="GO:0051301">
    <property type="term" value="P:cell division"/>
    <property type="evidence" value="ECO:0007669"/>
    <property type="project" value="UniProtKB-KW"/>
</dbReference>
<protein>
    <recommendedName>
        <fullName evidence="4 12">Cell division protein FtsX</fullName>
    </recommendedName>
</protein>
<dbReference type="InterPro" id="IPR004513">
    <property type="entry name" value="FtsX"/>
</dbReference>
<evidence type="ECO:0000256" key="8">
    <source>
        <dbReference type="ARBA" id="ARBA00022692"/>
    </source>
</evidence>
<evidence type="ECO:0000256" key="1">
    <source>
        <dbReference type="ARBA" id="ARBA00004429"/>
    </source>
</evidence>
<dbReference type="Gene3D" id="3.30.70.3040">
    <property type="match status" value="1"/>
</dbReference>
<evidence type="ECO:0000256" key="13">
    <source>
        <dbReference type="SAM" id="Phobius"/>
    </source>
</evidence>
<feature type="domain" description="ABC3 transporter permease C-terminal" evidence="14">
    <location>
        <begin position="176"/>
        <end position="296"/>
    </location>
</feature>
<comment type="similarity">
    <text evidence="2 12">Belongs to the ABC-4 integral membrane protein family. FtsX subfamily.</text>
</comment>
<dbReference type="InterPro" id="IPR003838">
    <property type="entry name" value="ABC3_permease_C"/>
</dbReference>
<reference evidence="16" key="2">
    <citation type="submission" date="2006-05" db="EMBL/GenBank/DDBJ databases">
        <title>Sequencing of the draft genome and assembly of Desulfuromonas acetoxidans DSM 684.</title>
        <authorList>
            <consortium name="US DOE Joint Genome Institute (JGI-PGF)"/>
            <person name="Copeland A."/>
            <person name="Lucas S."/>
            <person name="Lapidus A."/>
            <person name="Barry K."/>
            <person name="Detter J.C."/>
            <person name="Glavina del Rio T."/>
            <person name="Hammon N."/>
            <person name="Israni S."/>
            <person name="Dalin E."/>
            <person name="Tice H."/>
            <person name="Bruce D."/>
            <person name="Pitluck S."/>
            <person name="Richardson P."/>
        </authorList>
    </citation>
    <scope>NUCLEOTIDE SEQUENCE [LARGE SCALE GENOMIC DNA]</scope>
    <source>
        <strain evidence="16">DSM 684</strain>
    </source>
</reference>